<sequence>MRMLTTEREVNTCGKFVVIPIYQGHGHELAATHCETGRWMGPEHQDRLFHDVIIWDDWQEWLLMKELDEDTLSPSTENTQPHHGRWFGYEVVDDFFDEPIEVS</sequence>
<name>A0ABR1PWZ4_9PEZI</name>
<organism evidence="1 2">
    <name type="scientific">Apiospora aurea</name>
    <dbReference type="NCBI Taxonomy" id="335848"/>
    <lineage>
        <taxon>Eukaryota</taxon>
        <taxon>Fungi</taxon>
        <taxon>Dikarya</taxon>
        <taxon>Ascomycota</taxon>
        <taxon>Pezizomycotina</taxon>
        <taxon>Sordariomycetes</taxon>
        <taxon>Xylariomycetidae</taxon>
        <taxon>Amphisphaeriales</taxon>
        <taxon>Apiosporaceae</taxon>
        <taxon>Apiospora</taxon>
    </lineage>
</organism>
<dbReference type="GeneID" id="92083105"/>
<protein>
    <submittedName>
        <fullName evidence="1">Uncharacterized protein</fullName>
    </submittedName>
</protein>
<dbReference type="EMBL" id="JAQQWE010000009">
    <property type="protein sequence ID" value="KAK7941434.1"/>
    <property type="molecule type" value="Genomic_DNA"/>
</dbReference>
<evidence type="ECO:0000313" key="1">
    <source>
        <dbReference type="EMBL" id="KAK7941434.1"/>
    </source>
</evidence>
<reference evidence="1 2" key="1">
    <citation type="submission" date="2023-01" db="EMBL/GenBank/DDBJ databases">
        <title>Analysis of 21 Apiospora genomes using comparative genomics revels a genus with tremendous synthesis potential of carbohydrate active enzymes and secondary metabolites.</title>
        <authorList>
            <person name="Sorensen T."/>
        </authorList>
    </citation>
    <scope>NUCLEOTIDE SEQUENCE [LARGE SCALE GENOMIC DNA]</scope>
    <source>
        <strain evidence="1 2">CBS 24483</strain>
    </source>
</reference>
<dbReference type="Proteomes" id="UP001391051">
    <property type="component" value="Unassembled WGS sequence"/>
</dbReference>
<comment type="caution">
    <text evidence="1">The sequence shown here is derived from an EMBL/GenBank/DDBJ whole genome shotgun (WGS) entry which is preliminary data.</text>
</comment>
<evidence type="ECO:0000313" key="2">
    <source>
        <dbReference type="Proteomes" id="UP001391051"/>
    </source>
</evidence>
<dbReference type="RefSeq" id="XP_066694186.1">
    <property type="nucleotide sequence ID" value="XM_066850043.1"/>
</dbReference>
<accession>A0ABR1PWZ4</accession>
<proteinExistence type="predicted"/>
<keyword evidence="2" id="KW-1185">Reference proteome</keyword>
<gene>
    <name evidence="1" type="ORF">PG986_013821</name>
</gene>